<comment type="caution">
    <text evidence="2">The sequence shown here is derived from an EMBL/GenBank/DDBJ whole genome shotgun (WGS) entry which is preliminary data.</text>
</comment>
<dbReference type="RefSeq" id="WP_183205926.1">
    <property type="nucleotide sequence ID" value="NZ_BAAAER010000001.1"/>
</dbReference>
<dbReference type="InterPro" id="IPR029058">
    <property type="entry name" value="AB_hydrolase_fold"/>
</dbReference>
<accession>A0A7W6JHX3</accession>
<dbReference type="InterPro" id="IPR002925">
    <property type="entry name" value="Dienelactn_hydro"/>
</dbReference>
<evidence type="ECO:0000313" key="3">
    <source>
        <dbReference type="Proteomes" id="UP000529946"/>
    </source>
</evidence>
<name>A0A7W6JHX3_9CAUL</name>
<reference evidence="2 3" key="1">
    <citation type="submission" date="2020-08" db="EMBL/GenBank/DDBJ databases">
        <title>Genomic Encyclopedia of Type Strains, Phase IV (KMG-IV): sequencing the most valuable type-strain genomes for metagenomic binning, comparative biology and taxonomic classification.</title>
        <authorList>
            <person name="Goeker M."/>
        </authorList>
    </citation>
    <scope>NUCLEOTIDE SEQUENCE [LARGE SCALE GENOMIC DNA]</scope>
    <source>
        <strain evidence="2 3">DSM 23960</strain>
    </source>
</reference>
<feature type="domain" description="Dienelactone hydrolase" evidence="1">
    <location>
        <begin position="45"/>
        <end position="215"/>
    </location>
</feature>
<keyword evidence="2" id="KW-0378">Hydrolase</keyword>
<gene>
    <name evidence="2" type="ORF">GGR12_003307</name>
</gene>
<sequence length="248" mass="26404">MRAGIAIAVAGVLACADGTRAACPDDVAVAAVREIVEYESGGVIVRGYLYRPARPNGAGVVLLHGAGGLQYDAPIYDPHAFQLASRGYQVLAPAYYDMRPARSQRDWRDMQAWRLVAADGARFLGGQPGAEPSRIALWGYSLGGFLAGEATMESDAVAAGVSLAGGTDVGRPGRTRRAVPLLLMHSRRDPVISAGSTKRWAMNLEERGATVETLELDVEGHTFDPDAWCTIFATTRSFLDRTLSVAAP</sequence>
<dbReference type="Gene3D" id="3.40.50.1820">
    <property type="entry name" value="alpha/beta hydrolase"/>
    <property type="match status" value="1"/>
</dbReference>
<dbReference type="EMBL" id="JACIDM010000004">
    <property type="protein sequence ID" value="MBB4084417.1"/>
    <property type="molecule type" value="Genomic_DNA"/>
</dbReference>
<dbReference type="GO" id="GO:0016787">
    <property type="term" value="F:hydrolase activity"/>
    <property type="evidence" value="ECO:0007669"/>
    <property type="project" value="UniProtKB-KW"/>
</dbReference>
<dbReference type="PANTHER" id="PTHR22946">
    <property type="entry name" value="DIENELACTONE HYDROLASE DOMAIN-CONTAINING PROTEIN-RELATED"/>
    <property type="match status" value="1"/>
</dbReference>
<dbReference type="PROSITE" id="PS51257">
    <property type="entry name" value="PROKAR_LIPOPROTEIN"/>
    <property type="match status" value="1"/>
</dbReference>
<dbReference type="Proteomes" id="UP000529946">
    <property type="component" value="Unassembled WGS sequence"/>
</dbReference>
<evidence type="ECO:0000313" key="2">
    <source>
        <dbReference type="EMBL" id="MBB4084417.1"/>
    </source>
</evidence>
<dbReference type="AlphaFoldDB" id="A0A7W6JHX3"/>
<dbReference type="SUPFAM" id="SSF53474">
    <property type="entry name" value="alpha/beta-Hydrolases"/>
    <property type="match status" value="1"/>
</dbReference>
<dbReference type="InterPro" id="IPR050261">
    <property type="entry name" value="FrsA_esterase"/>
</dbReference>
<keyword evidence="3" id="KW-1185">Reference proteome</keyword>
<evidence type="ECO:0000259" key="1">
    <source>
        <dbReference type="Pfam" id="PF01738"/>
    </source>
</evidence>
<organism evidence="2 3">
    <name type="scientific">Brevundimonas lenta</name>
    <dbReference type="NCBI Taxonomy" id="424796"/>
    <lineage>
        <taxon>Bacteria</taxon>
        <taxon>Pseudomonadati</taxon>
        <taxon>Pseudomonadota</taxon>
        <taxon>Alphaproteobacteria</taxon>
        <taxon>Caulobacterales</taxon>
        <taxon>Caulobacteraceae</taxon>
        <taxon>Brevundimonas</taxon>
    </lineage>
</organism>
<protein>
    <submittedName>
        <fullName evidence="2">Dienelactone hydrolase</fullName>
    </submittedName>
</protein>
<proteinExistence type="predicted"/>
<dbReference type="Pfam" id="PF01738">
    <property type="entry name" value="DLH"/>
    <property type="match status" value="1"/>
</dbReference>